<evidence type="ECO:0000313" key="2">
    <source>
        <dbReference type="Proteomes" id="UP000002875"/>
    </source>
</evidence>
<sequence>MYFAMTNNPRNHHLVPQKGYLEKFTNRNKQIFKCKLDTKLPQKFKGFATAAICYDKDYYKFDNVSLLNPYNIQDPFYIEKNVFQKYENRIGIVIDKIAKKQSFLTKDDCEKLIFGLVDIKFRNPFFRKSDYVKTIDNVVDEMINDVFFIEHISKEFNLPIELAIEATYLSKENLKNNTSKDLHNLFLLNRHLEEKSIHNYINFLLINLDWQILYSPINNQFITSDNPGFCLESGMLFNTKFKGNFTFIFPLTSRLALQISANKHSHSKNDLKILNYLNIPYELVHFINLQTAAVANNEIYGANENVLRTVWNSTQQYKSTPK</sequence>
<dbReference type="Proteomes" id="UP000002875">
    <property type="component" value="Chromosome"/>
</dbReference>
<reference evidence="1 2" key="1">
    <citation type="submission" date="2011-07" db="EMBL/GenBank/DDBJ databases">
        <title>The complete genome of chromosome of Emticicia oligotrophica DSM 17448.</title>
        <authorList>
            <consortium name="US DOE Joint Genome Institute (JGI-PGF)"/>
            <person name="Lucas S."/>
            <person name="Han J."/>
            <person name="Lapidus A."/>
            <person name="Bruce D."/>
            <person name="Goodwin L."/>
            <person name="Pitluck S."/>
            <person name="Peters L."/>
            <person name="Kyrpides N."/>
            <person name="Mavromatis K."/>
            <person name="Ivanova N."/>
            <person name="Ovchinnikova G."/>
            <person name="Teshima H."/>
            <person name="Detter J.C."/>
            <person name="Tapia R."/>
            <person name="Han C."/>
            <person name="Land M."/>
            <person name="Hauser L."/>
            <person name="Markowitz V."/>
            <person name="Cheng J.-F."/>
            <person name="Hugenholtz P."/>
            <person name="Woyke T."/>
            <person name="Wu D."/>
            <person name="Tindall B."/>
            <person name="Pomrenke H."/>
            <person name="Brambilla E."/>
            <person name="Klenk H.-P."/>
            <person name="Eisen J.A."/>
        </authorList>
    </citation>
    <scope>NUCLEOTIDE SEQUENCE [LARGE SCALE GENOMIC DNA]</scope>
    <source>
        <strain evidence="1 2">DSM 17448</strain>
    </source>
</reference>
<name>A0ABM5MXE3_EMTOG</name>
<accession>A0ABM5MXE3</accession>
<evidence type="ECO:0000313" key="1">
    <source>
        <dbReference type="EMBL" id="AFK01794.1"/>
    </source>
</evidence>
<gene>
    <name evidence="1" type="ordered locus">Emtol_0641</name>
</gene>
<dbReference type="InterPro" id="IPR025332">
    <property type="entry name" value="DUF4238"/>
</dbReference>
<evidence type="ECO:0008006" key="3">
    <source>
        <dbReference type="Google" id="ProtNLM"/>
    </source>
</evidence>
<dbReference type="EMBL" id="CP002961">
    <property type="protein sequence ID" value="AFK01794.1"/>
    <property type="molecule type" value="Genomic_DNA"/>
</dbReference>
<dbReference type="Pfam" id="PF14022">
    <property type="entry name" value="DUF4238"/>
    <property type="match status" value="1"/>
</dbReference>
<proteinExistence type="predicted"/>
<organism evidence="1 2">
    <name type="scientific">Emticicia oligotrophica (strain DSM 17448 / CIP 109782 / MTCC 6937 / GPTSA100-15)</name>
    <dbReference type="NCBI Taxonomy" id="929562"/>
    <lineage>
        <taxon>Bacteria</taxon>
        <taxon>Pseudomonadati</taxon>
        <taxon>Bacteroidota</taxon>
        <taxon>Cytophagia</taxon>
        <taxon>Cytophagales</taxon>
        <taxon>Leadbetterellaceae</taxon>
        <taxon>Emticicia</taxon>
    </lineage>
</organism>
<protein>
    <recommendedName>
        <fullName evidence="3">DUF4238 domain-containing protein</fullName>
    </recommendedName>
</protein>
<keyword evidence="2" id="KW-1185">Reference proteome</keyword>